<evidence type="ECO:0000313" key="2">
    <source>
        <dbReference type="Proteomes" id="UP000006639"/>
    </source>
</evidence>
<keyword evidence="2" id="KW-1185">Reference proteome</keyword>
<dbReference type="AlphaFoldDB" id="F7XWR0"/>
<dbReference type="KEGG" id="mmn:midi_00819"/>
<proteinExistence type="predicted"/>
<organism evidence="1 2">
    <name type="scientific">Midichloria mitochondrii (strain IricVA)</name>
    <dbReference type="NCBI Taxonomy" id="696127"/>
    <lineage>
        <taxon>Bacteria</taxon>
        <taxon>Pseudomonadati</taxon>
        <taxon>Pseudomonadota</taxon>
        <taxon>Alphaproteobacteria</taxon>
        <taxon>Rickettsiales</taxon>
        <taxon>Candidatus Midichloriaceae</taxon>
        <taxon>Candidatus Midichloria</taxon>
    </lineage>
</organism>
<dbReference type="EMBL" id="CP002130">
    <property type="protein sequence ID" value="AEI89109.1"/>
    <property type="molecule type" value="Genomic_DNA"/>
</dbReference>
<name>F7XWR0_MIDMI</name>
<sequence>MSTSDITNRLNQINDAWHNLTQTNDEITNTDRDNVDPLTLDKISKLNNFIDKQQEEINSLKTAIA</sequence>
<evidence type="ECO:0000313" key="1">
    <source>
        <dbReference type="EMBL" id="AEI89109.1"/>
    </source>
</evidence>
<reference evidence="1 2" key="1">
    <citation type="journal article" date="2011" name="Mol. Biol. Evol.">
        <title>Phylogenomic evidence for the presence of a flagellum and cbb3 oxidase in the free-living mitochondrial ancestor.</title>
        <authorList>
            <person name="Sassera D."/>
            <person name="Lo N."/>
            <person name="Epis S."/>
            <person name="D'Auria G."/>
            <person name="Montagna M."/>
            <person name="Comandatore F."/>
            <person name="Horner D."/>
            <person name="Pereto J."/>
            <person name="Luciano A.M."/>
            <person name="Franciosi F."/>
            <person name="Ferri E."/>
            <person name="Crotti E."/>
            <person name="Bazzocchi C."/>
            <person name="Daffonchio D."/>
            <person name="Sacchi L."/>
            <person name="Moya A."/>
            <person name="Latorre A."/>
            <person name="Bandi C."/>
        </authorList>
    </citation>
    <scope>NUCLEOTIDE SEQUENCE [LARGE SCALE GENOMIC DNA]</scope>
    <source>
        <strain evidence="1 2">IricVA</strain>
    </source>
</reference>
<dbReference type="Proteomes" id="UP000006639">
    <property type="component" value="Chromosome"/>
</dbReference>
<dbReference type="RefSeq" id="WP_013951310.1">
    <property type="nucleotide sequence ID" value="NC_015722.1"/>
</dbReference>
<gene>
    <name evidence="1" type="ordered locus">midi_00819</name>
</gene>
<protein>
    <submittedName>
        <fullName evidence="1">Putative phage major capsid protein</fullName>
    </submittedName>
</protein>
<dbReference type="HOGENOM" id="CLU_2845019_0_0_5"/>
<accession>F7XWR0</accession>